<sequence>MVAGLLDVEDFAWSWHILMKGAIIMAAVGDAEAAHRAQKMARVLIERHRPQSEAAG</sequence>
<reference evidence="1 2" key="1">
    <citation type="submission" date="2020-07" db="EMBL/GenBank/DDBJ databases">
        <title>Mycobacterium kansasii (former subtype) with zoonotic potential isolated from diseased indoor pet cat, Japan.</title>
        <authorList>
            <person name="Fukano H."/>
            <person name="Terazono T."/>
            <person name="Hoshino Y."/>
        </authorList>
    </citation>
    <scope>NUCLEOTIDE SEQUENCE [LARGE SCALE GENOMIC DNA]</scope>
    <source>
        <strain evidence="1 2">Kuro-I</strain>
    </source>
</reference>
<dbReference type="AlphaFoldDB" id="A0A7G1IL12"/>
<keyword evidence="2" id="KW-1185">Reference proteome</keyword>
<name>A0A7G1IL12_MYCKA</name>
<protein>
    <submittedName>
        <fullName evidence="1">Uncharacterized protein</fullName>
    </submittedName>
</protein>
<accession>A0A7G1IL12</accession>
<evidence type="ECO:0000313" key="2">
    <source>
        <dbReference type="Proteomes" id="UP000516380"/>
    </source>
</evidence>
<dbReference type="EMBL" id="AP023343">
    <property type="protein sequence ID" value="BCI89358.1"/>
    <property type="molecule type" value="Genomic_DNA"/>
</dbReference>
<organism evidence="1 2">
    <name type="scientific">Mycobacterium kansasii</name>
    <dbReference type="NCBI Taxonomy" id="1768"/>
    <lineage>
        <taxon>Bacteria</taxon>
        <taxon>Bacillati</taxon>
        <taxon>Actinomycetota</taxon>
        <taxon>Actinomycetes</taxon>
        <taxon>Mycobacteriales</taxon>
        <taxon>Mycobacteriaceae</taxon>
        <taxon>Mycobacterium</taxon>
    </lineage>
</organism>
<evidence type="ECO:0000313" key="1">
    <source>
        <dbReference type="EMBL" id="BCI89358.1"/>
    </source>
</evidence>
<proteinExistence type="predicted"/>
<dbReference type="Proteomes" id="UP000516380">
    <property type="component" value="Chromosome"/>
</dbReference>
<gene>
    <name evidence="1" type="ORF">NIIDMKKI_45640</name>
</gene>